<dbReference type="InterPro" id="IPR055268">
    <property type="entry name" value="PCB-like"/>
</dbReference>
<dbReference type="AlphaFoldDB" id="A0A3P3XSK7"/>
<accession>A0A3P3XSK7</accession>
<feature type="domain" description="Pyruvate carboxyltransferase" evidence="2">
    <location>
        <begin position="4"/>
        <end position="285"/>
    </location>
</feature>
<dbReference type="SUPFAM" id="SSF89000">
    <property type="entry name" value="post-HMGL domain-like"/>
    <property type="match status" value="1"/>
</dbReference>
<sequence length="591" mass="65135">MKYVKIRDVTLRDGQQSQFATRMTNEQVKAVLDDYRQSHFYAMEVWGGAVPDSVMRYLGEDPWDRLATIKKGVGDASKLTALSRGRNLFGYTPYPDSVIEGFCKNAIATGIDIMRIFDALNDIDNMKSSIRFVKEAGGLADCAVCYTVDPRFTFSDRVNALFSGKKIPPKLFTVDYYVKKAKELASLGADMITIKDMAGLIDPSAAAELIKALKNELAVPVDLHTHCTPGFGVASLLAAMVNGVDIVDTAVLSFSGGPAAPAYEIIRVFADRLGLSTDVDNAAVARIDRRLRQIRGELSAYDQYKKLPPELDLSKDSLPPHLSKLFDDALEAAVGGKYQKSLVICQEIEKAFSYPDPDEIVRHAQIPGGMYTNMMAQLKEAKLQQHLGEVLRLVPRVRLDSGLPPLVTPTSQIVGVQAVNCMISLHQGKEMYENVSKNFADLILGSYGKTPWPVDPEFRNKICGTREEKPYDTSKYQAQENPPVAEAGGALLAQNEKEQLLLELFPSVATKFLRNRRMEEWKTAHPEEETPQPGAQAATAPPSPYEAADYEPSDGEPPSFWEDAPGWAGWTDAIKPQGGVYSEPQESQVFA</sequence>
<dbReference type="GO" id="GO:0004736">
    <property type="term" value="F:pyruvate carboxylase activity"/>
    <property type="evidence" value="ECO:0007669"/>
    <property type="project" value="TreeGrafter"/>
</dbReference>
<dbReference type="InterPro" id="IPR013785">
    <property type="entry name" value="Aldolase_TIM"/>
</dbReference>
<name>A0A3P3XSK7_9SPIR</name>
<dbReference type="PANTHER" id="PTHR43778">
    <property type="entry name" value="PYRUVATE CARBOXYLASE"/>
    <property type="match status" value="1"/>
</dbReference>
<dbReference type="InterPro" id="IPR003379">
    <property type="entry name" value="Carboxylase_cons_dom"/>
</dbReference>
<dbReference type="Pfam" id="PF02436">
    <property type="entry name" value="PYC_OADA"/>
    <property type="match status" value="1"/>
</dbReference>
<evidence type="ECO:0000313" key="3">
    <source>
        <dbReference type="EMBL" id="SLM19252.1"/>
    </source>
</evidence>
<dbReference type="CDD" id="cd07937">
    <property type="entry name" value="DRE_TIM_PC_TC_5S"/>
    <property type="match status" value="1"/>
</dbReference>
<feature type="compositionally biased region" description="Low complexity" evidence="1">
    <location>
        <begin position="531"/>
        <end position="540"/>
    </location>
</feature>
<dbReference type="GO" id="GO:0006094">
    <property type="term" value="P:gluconeogenesis"/>
    <property type="evidence" value="ECO:0007669"/>
    <property type="project" value="TreeGrafter"/>
</dbReference>
<dbReference type="SUPFAM" id="SSF51569">
    <property type="entry name" value="Aldolase"/>
    <property type="match status" value="1"/>
</dbReference>
<evidence type="ECO:0000256" key="1">
    <source>
        <dbReference type="SAM" id="MobiDB-lite"/>
    </source>
</evidence>
<gene>
    <name evidence="3" type="ORF">SPIRO4BDMA_50767</name>
</gene>
<organism evidence="3">
    <name type="scientific">uncultured spirochete</name>
    <dbReference type="NCBI Taxonomy" id="156406"/>
    <lineage>
        <taxon>Bacteria</taxon>
        <taxon>Pseudomonadati</taxon>
        <taxon>Spirochaetota</taxon>
        <taxon>Spirochaetia</taxon>
        <taxon>Spirochaetales</taxon>
        <taxon>environmental samples</taxon>
    </lineage>
</organism>
<dbReference type="Gene3D" id="3.20.20.70">
    <property type="entry name" value="Aldolase class I"/>
    <property type="match status" value="1"/>
</dbReference>
<dbReference type="EMBL" id="FWDO01000005">
    <property type="protein sequence ID" value="SLM19252.1"/>
    <property type="molecule type" value="Genomic_DNA"/>
</dbReference>
<dbReference type="InterPro" id="IPR000891">
    <property type="entry name" value="PYR_CT"/>
</dbReference>
<dbReference type="PANTHER" id="PTHR43778:SF2">
    <property type="entry name" value="PYRUVATE CARBOXYLASE, MITOCHONDRIAL"/>
    <property type="match status" value="1"/>
</dbReference>
<evidence type="ECO:0000259" key="2">
    <source>
        <dbReference type="PROSITE" id="PS50991"/>
    </source>
</evidence>
<reference evidence="3" key="1">
    <citation type="submission" date="2017-02" db="EMBL/GenBank/DDBJ databases">
        <authorList>
            <person name="Regsiter A."/>
            <person name="William W."/>
        </authorList>
    </citation>
    <scope>NUCLEOTIDE SEQUENCE</scope>
    <source>
        <strain evidence="3">BdmA 4</strain>
    </source>
</reference>
<dbReference type="GO" id="GO:0005737">
    <property type="term" value="C:cytoplasm"/>
    <property type="evidence" value="ECO:0007669"/>
    <property type="project" value="TreeGrafter"/>
</dbReference>
<feature type="region of interest" description="Disordered" evidence="1">
    <location>
        <begin position="522"/>
        <end position="591"/>
    </location>
</feature>
<protein>
    <recommendedName>
        <fullName evidence="2">Pyruvate carboxyltransferase domain-containing protein</fullName>
    </recommendedName>
</protein>
<proteinExistence type="predicted"/>
<dbReference type="Pfam" id="PF00682">
    <property type="entry name" value="HMGL-like"/>
    <property type="match status" value="1"/>
</dbReference>
<dbReference type="PROSITE" id="PS50991">
    <property type="entry name" value="PYR_CT"/>
    <property type="match status" value="1"/>
</dbReference>